<sequence length="360" mass="39250">MRILSESERTYLEQIFVKLNFSADDAKFLADTLVDADLRGISSHGINRLAWYAQMVKDHTIIPTKQATVIKQRPGLVLVDANQNMGQLAARLAMREIIKKAKQTGIAMAVVRNSNHFGTAGYYTRLALEAGLVGVALTNTRPLVVPTNATTAFLGSNAFAFGFPAQPHPFMFDCATAAVSGGKIQVKDKRGETLPGEWVVDKNRQVVRDPKEAEEILAAAAFSTDQKGGGLLTLGGLFEENSNYKGMGNSLVIEILTGILAQGSISADTVKGKHDFSQFLLVFDPAFFGEPAKLAADATRMLDRIRQLPAIPGKQIWIPGDREYRLLAQNRQRGVEVDEKTYAQMKTLGEELGVTLPGSR</sequence>
<dbReference type="Proteomes" id="UP000050816">
    <property type="component" value="Unassembled WGS sequence"/>
</dbReference>
<name>A0A0R1U4U7_9LACO</name>
<evidence type="ECO:0000256" key="1">
    <source>
        <dbReference type="ARBA" id="ARBA00006056"/>
    </source>
</evidence>
<dbReference type="GO" id="GO:0016491">
    <property type="term" value="F:oxidoreductase activity"/>
    <property type="evidence" value="ECO:0007669"/>
    <property type="project" value="UniProtKB-KW"/>
</dbReference>
<organism evidence="3 4">
    <name type="scientific">Limosilactobacillus ingluviei DSM 15946</name>
    <dbReference type="NCBI Taxonomy" id="1423760"/>
    <lineage>
        <taxon>Bacteria</taxon>
        <taxon>Bacillati</taxon>
        <taxon>Bacillota</taxon>
        <taxon>Bacilli</taxon>
        <taxon>Lactobacillales</taxon>
        <taxon>Lactobacillaceae</taxon>
        <taxon>Limosilactobacillus</taxon>
    </lineage>
</organism>
<dbReference type="AlphaFoldDB" id="A0A0R1U4U7"/>
<proteinExistence type="inferred from homology"/>
<dbReference type="InterPro" id="IPR003767">
    <property type="entry name" value="Malate/L-lactate_DH-like"/>
</dbReference>
<gene>
    <name evidence="3" type="ORF">FC43_GL000866</name>
</gene>
<evidence type="ECO:0000256" key="2">
    <source>
        <dbReference type="ARBA" id="ARBA00023002"/>
    </source>
</evidence>
<dbReference type="EMBL" id="AZFK01000087">
    <property type="protein sequence ID" value="KRL87764.1"/>
    <property type="molecule type" value="Genomic_DNA"/>
</dbReference>
<evidence type="ECO:0000313" key="4">
    <source>
        <dbReference type="Proteomes" id="UP000050816"/>
    </source>
</evidence>
<protein>
    <submittedName>
        <fullName evidence="3">Malate L-lactate dehydrogenase</fullName>
    </submittedName>
</protein>
<evidence type="ECO:0000313" key="3">
    <source>
        <dbReference type="EMBL" id="KRL87764.1"/>
    </source>
</evidence>
<dbReference type="Gene3D" id="3.30.1370.60">
    <property type="entry name" value="Hypothetical oxidoreductase yiak, domain 2"/>
    <property type="match status" value="1"/>
</dbReference>
<dbReference type="InterPro" id="IPR043144">
    <property type="entry name" value="Mal/L-sulf/L-lact_DH-like_ah"/>
</dbReference>
<comment type="similarity">
    <text evidence="1">Belongs to the LDH2/MDH2 oxidoreductase family.</text>
</comment>
<dbReference type="PANTHER" id="PTHR11091">
    <property type="entry name" value="OXIDOREDUCTASE-RELATED"/>
    <property type="match status" value="1"/>
</dbReference>
<keyword evidence="2" id="KW-0560">Oxidoreductase</keyword>
<dbReference type="InterPro" id="IPR036111">
    <property type="entry name" value="Mal/L-sulfo/L-lacto_DH-like_sf"/>
</dbReference>
<accession>A0A0R1U4U7</accession>
<dbReference type="Pfam" id="PF02615">
    <property type="entry name" value="Ldh_2"/>
    <property type="match status" value="1"/>
</dbReference>
<dbReference type="Gene3D" id="1.10.1530.10">
    <property type="match status" value="1"/>
</dbReference>
<reference evidence="3 4" key="1">
    <citation type="journal article" date="2015" name="Genome Announc.">
        <title>Expanding the biotechnology potential of lactobacilli through comparative genomics of 213 strains and associated genera.</title>
        <authorList>
            <person name="Sun Z."/>
            <person name="Harris H.M."/>
            <person name="McCann A."/>
            <person name="Guo C."/>
            <person name="Argimon S."/>
            <person name="Zhang W."/>
            <person name="Yang X."/>
            <person name="Jeffery I.B."/>
            <person name="Cooney J.C."/>
            <person name="Kagawa T.F."/>
            <person name="Liu W."/>
            <person name="Song Y."/>
            <person name="Salvetti E."/>
            <person name="Wrobel A."/>
            <person name="Rasinkangas P."/>
            <person name="Parkhill J."/>
            <person name="Rea M.C."/>
            <person name="O'Sullivan O."/>
            <person name="Ritari J."/>
            <person name="Douillard F.P."/>
            <person name="Paul Ross R."/>
            <person name="Yang R."/>
            <person name="Briner A.E."/>
            <person name="Felis G.E."/>
            <person name="de Vos W.M."/>
            <person name="Barrangou R."/>
            <person name="Klaenhammer T.R."/>
            <person name="Caufield P.W."/>
            <person name="Cui Y."/>
            <person name="Zhang H."/>
            <person name="O'Toole P.W."/>
        </authorList>
    </citation>
    <scope>NUCLEOTIDE SEQUENCE [LARGE SCALE GENOMIC DNA]</scope>
    <source>
        <strain evidence="3 4">DSM 15946</strain>
    </source>
</reference>
<comment type="caution">
    <text evidence="3">The sequence shown here is derived from an EMBL/GenBank/DDBJ whole genome shotgun (WGS) entry which is preliminary data.</text>
</comment>
<dbReference type="RefSeq" id="WP_056955535.1">
    <property type="nucleotide sequence ID" value="NZ_AZFK01000087.1"/>
</dbReference>
<dbReference type="SUPFAM" id="SSF89733">
    <property type="entry name" value="L-sulfolactate dehydrogenase-like"/>
    <property type="match status" value="1"/>
</dbReference>
<dbReference type="PATRIC" id="fig|1423760.3.peg.891"/>
<dbReference type="InterPro" id="IPR043143">
    <property type="entry name" value="Mal/L-sulf/L-lact_DH-like_NADP"/>
</dbReference>
<dbReference type="PANTHER" id="PTHR11091:SF0">
    <property type="entry name" value="MALATE DEHYDROGENASE"/>
    <property type="match status" value="1"/>
</dbReference>